<dbReference type="RefSeq" id="WP_121688852.1">
    <property type="nucleotide sequence ID" value="NZ_RCUY01000009.1"/>
</dbReference>
<feature type="transmembrane region" description="Helical" evidence="1">
    <location>
        <begin position="128"/>
        <end position="144"/>
    </location>
</feature>
<dbReference type="Pfam" id="PF13160">
    <property type="entry name" value="DUF3995"/>
    <property type="match status" value="1"/>
</dbReference>
<comment type="caution">
    <text evidence="2">The sequence shown here is derived from an EMBL/GenBank/DDBJ whole genome shotgun (WGS) entry which is preliminary data.</text>
</comment>
<feature type="transmembrane region" description="Helical" evidence="1">
    <location>
        <begin position="58"/>
        <end position="80"/>
    </location>
</feature>
<keyword evidence="1" id="KW-0472">Membrane</keyword>
<gene>
    <name evidence="2" type="ORF">D9V34_11070</name>
</gene>
<dbReference type="Proteomes" id="UP000269438">
    <property type="component" value="Unassembled WGS sequence"/>
</dbReference>
<dbReference type="OrthoDB" id="4275027at2"/>
<feature type="transmembrane region" description="Helical" evidence="1">
    <location>
        <begin position="20"/>
        <end position="38"/>
    </location>
</feature>
<feature type="transmembrane region" description="Helical" evidence="1">
    <location>
        <begin position="92"/>
        <end position="113"/>
    </location>
</feature>
<proteinExistence type="predicted"/>
<organism evidence="2 3">
    <name type="scientific">Mycetocola lacteus</name>
    <dbReference type="NCBI Taxonomy" id="76637"/>
    <lineage>
        <taxon>Bacteria</taxon>
        <taxon>Bacillati</taxon>
        <taxon>Actinomycetota</taxon>
        <taxon>Actinomycetes</taxon>
        <taxon>Micrococcales</taxon>
        <taxon>Microbacteriaceae</taxon>
        <taxon>Mycetocola</taxon>
    </lineage>
</organism>
<evidence type="ECO:0000313" key="3">
    <source>
        <dbReference type="Proteomes" id="UP000269438"/>
    </source>
</evidence>
<keyword evidence="1" id="KW-1133">Transmembrane helix</keyword>
<dbReference type="InterPro" id="IPR025058">
    <property type="entry name" value="DUF3995"/>
</dbReference>
<sequence>MNTPASPRPMTRIGRITGGLGLGLIGAVHVVWATGSSWPAKTRPELARAVVGSEEMPGVIPSGIVAVGALAAGAVVSGTLGDRGIVRPGRILAAAGLLARGGAGGVLACRLLGLPEPAETFRRLDARIYRPLCLVLGLALLIGARRR</sequence>
<reference evidence="2 3" key="1">
    <citation type="submission" date="2018-10" db="EMBL/GenBank/DDBJ databases">
        <authorList>
            <person name="Li J."/>
        </authorList>
    </citation>
    <scope>NUCLEOTIDE SEQUENCE [LARGE SCALE GENOMIC DNA]</scope>
    <source>
        <strain evidence="2 3">JCM 11654</strain>
    </source>
</reference>
<protein>
    <submittedName>
        <fullName evidence="2">DUF3995 domain-containing protein</fullName>
    </submittedName>
</protein>
<evidence type="ECO:0000256" key="1">
    <source>
        <dbReference type="SAM" id="Phobius"/>
    </source>
</evidence>
<evidence type="ECO:0000313" key="2">
    <source>
        <dbReference type="EMBL" id="RLP82321.1"/>
    </source>
</evidence>
<name>A0A3L7ARR4_9MICO</name>
<keyword evidence="3" id="KW-1185">Reference proteome</keyword>
<accession>A0A3L7ARR4</accession>
<keyword evidence="1" id="KW-0812">Transmembrane</keyword>
<dbReference type="EMBL" id="RCUY01000009">
    <property type="protein sequence ID" value="RLP82321.1"/>
    <property type="molecule type" value="Genomic_DNA"/>
</dbReference>
<dbReference type="AlphaFoldDB" id="A0A3L7ARR4"/>